<dbReference type="Gene3D" id="3.40.50.720">
    <property type="entry name" value="NAD(P)-binding Rossmann-like Domain"/>
    <property type="match status" value="1"/>
</dbReference>
<evidence type="ECO:0000259" key="15">
    <source>
        <dbReference type="PROSITE" id="PS51851"/>
    </source>
</evidence>
<feature type="binding site" evidence="12">
    <location>
        <position position="48"/>
    </location>
    <ligand>
        <name>NADP(+)</name>
        <dbReference type="ChEBI" id="CHEBI:58349"/>
    </ligand>
</feature>
<evidence type="ECO:0000256" key="11">
    <source>
        <dbReference type="ARBA" id="ARBA00055021"/>
    </source>
</evidence>
<feature type="binding site" evidence="12 13">
    <location>
        <position position="190"/>
    </location>
    <ligand>
        <name>Mg(2+)</name>
        <dbReference type="ChEBI" id="CHEBI:18420"/>
        <label>2</label>
    </ligand>
</feature>
<evidence type="ECO:0000256" key="10">
    <source>
        <dbReference type="ARBA" id="ARBA00052344"/>
    </source>
</evidence>
<keyword evidence="12" id="KW-0521">NADP</keyword>
<dbReference type="GO" id="GO:0004455">
    <property type="term" value="F:ketol-acid reductoisomerase activity"/>
    <property type="evidence" value="ECO:0007669"/>
    <property type="project" value="UniProtKB-UniRule"/>
</dbReference>
<dbReference type="GO" id="GO:0009097">
    <property type="term" value="P:isoleucine biosynthetic process"/>
    <property type="evidence" value="ECO:0007669"/>
    <property type="project" value="UniProtKB-UniRule"/>
</dbReference>
<feature type="active site" evidence="12">
    <location>
        <position position="107"/>
    </location>
</feature>
<dbReference type="UniPathway" id="UPA00049">
    <property type="reaction ID" value="UER00060"/>
</dbReference>
<comment type="pathway">
    <text evidence="1 12">Amino-acid biosynthesis; L-valine biosynthesis; L-valine from pyruvate: step 2/4.</text>
</comment>
<dbReference type="Pfam" id="PF01450">
    <property type="entry name" value="KARI_C"/>
    <property type="match status" value="1"/>
</dbReference>
<feature type="binding site" evidence="12">
    <location>
        <position position="133"/>
    </location>
    <ligand>
        <name>NADP(+)</name>
        <dbReference type="ChEBI" id="CHEBI:58349"/>
    </ligand>
</feature>
<feature type="binding site" evidence="12 13">
    <location>
        <position position="190"/>
    </location>
    <ligand>
        <name>Mg(2+)</name>
        <dbReference type="ChEBI" id="CHEBI:18420"/>
        <label>1</label>
    </ligand>
</feature>
<dbReference type="PIRSF" id="PIRSF000116">
    <property type="entry name" value="IlvC_gammaproteo"/>
    <property type="match status" value="1"/>
</dbReference>
<dbReference type="STRING" id="2309.CF15_01265"/>
<gene>
    <name evidence="12" type="primary">ilvC</name>
    <name evidence="16" type="ORF">CF15_01265</name>
</gene>
<comment type="cofactor">
    <cofactor evidence="12">
        <name>Mg(2+)</name>
        <dbReference type="ChEBI" id="CHEBI:18420"/>
    </cofactor>
    <text evidence="12">Binds 2 magnesium ions per subunit.</text>
</comment>
<dbReference type="InterPro" id="IPR000506">
    <property type="entry name" value="KARI_C"/>
</dbReference>
<organism evidence="16 17">
    <name type="scientific">Pyrodictium occultum</name>
    <dbReference type="NCBI Taxonomy" id="2309"/>
    <lineage>
        <taxon>Archaea</taxon>
        <taxon>Thermoproteota</taxon>
        <taxon>Thermoprotei</taxon>
        <taxon>Desulfurococcales</taxon>
        <taxon>Pyrodictiaceae</taxon>
        <taxon>Pyrodictium</taxon>
    </lineage>
</organism>
<evidence type="ECO:0000256" key="12">
    <source>
        <dbReference type="HAMAP-Rule" id="MF_00435"/>
    </source>
</evidence>
<sequence>MARIYTERDASLDPLKDKTIAVLGYGSQGRAQALNLRDSGLDVIIGLRPGKSWERAEKEGFKVYRVDEAVKRADVVMMLIPDMVQPEVWEKQVAPHLREGMTVDFAHGFTVHFGLIKPPEYVDVVMVAPKGPGAKVREEFLAGRGVPALLAVYQDYTGHARDTALAIAKGIGATRAGVIETTFREETETDLIGEQTVLVGGLMELIKRGFETLVELGYQPEVAYFEVLNEAKLIMDLIWRYGITGMLERVSVTARYGGLTVGPRVIDERVKENMKRAAERVRSGEFAREWVEEYRRGMPRLQSLLDEIRGHEIERVGREMRRLLFGEEGD</sequence>
<evidence type="ECO:0000256" key="5">
    <source>
        <dbReference type="ARBA" id="ARBA00022723"/>
    </source>
</evidence>
<evidence type="ECO:0000256" key="6">
    <source>
        <dbReference type="ARBA" id="ARBA00022842"/>
    </source>
</evidence>
<comment type="caution">
    <text evidence="16">The sequence shown here is derived from an EMBL/GenBank/DDBJ whole genome shotgun (WGS) entry which is preliminary data.</text>
</comment>
<dbReference type="InterPro" id="IPR013116">
    <property type="entry name" value="KARI_N"/>
</dbReference>
<keyword evidence="17" id="KW-1185">Reference proteome</keyword>
<dbReference type="GO" id="GO:0016853">
    <property type="term" value="F:isomerase activity"/>
    <property type="evidence" value="ECO:0007669"/>
    <property type="project" value="UniProtKB-KW"/>
</dbReference>
<dbReference type="GO" id="GO:0050661">
    <property type="term" value="F:NADP binding"/>
    <property type="evidence" value="ECO:0007669"/>
    <property type="project" value="InterPro"/>
</dbReference>
<dbReference type="InterPro" id="IPR014359">
    <property type="entry name" value="KARI_prok"/>
</dbReference>
<feature type="binding site" evidence="12 13">
    <location>
        <position position="226"/>
    </location>
    <ligand>
        <name>Mg(2+)</name>
        <dbReference type="ChEBI" id="CHEBI:18420"/>
        <label>2</label>
    </ligand>
</feature>
<dbReference type="NCBIfam" id="TIGR00465">
    <property type="entry name" value="ilvC"/>
    <property type="match status" value="1"/>
</dbReference>
<keyword evidence="16" id="KW-0413">Isomerase</keyword>
<dbReference type="SUPFAM" id="SSF51735">
    <property type="entry name" value="NAD(P)-binding Rossmann-fold domains"/>
    <property type="match status" value="1"/>
</dbReference>
<feature type="binding site" evidence="12">
    <location>
        <begin position="25"/>
        <end position="28"/>
    </location>
    <ligand>
        <name>NADP(+)</name>
        <dbReference type="ChEBI" id="CHEBI:58349"/>
    </ligand>
</feature>
<evidence type="ECO:0000256" key="2">
    <source>
        <dbReference type="ARBA" id="ARBA00004885"/>
    </source>
</evidence>
<feature type="domain" description="KARI N-terminal Rossmann" evidence="14">
    <location>
        <begin position="2"/>
        <end position="181"/>
    </location>
</feature>
<dbReference type="FunFam" id="3.40.50.720:FF:000023">
    <property type="entry name" value="Ketol-acid reductoisomerase (NADP(+))"/>
    <property type="match status" value="1"/>
</dbReference>
<dbReference type="PROSITE" id="PS51850">
    <property type="entry name" value="KARI_N"/>
    <property type="match status" value="1"/>
</dbReference>
<keyword evidence="5 12" id="KW-0479">Metal-binding</keyword>
<dbReference type="EMBL" id="LNTB01000001">
    <property type="protein sequence ID" value="KSW12645.1"/>
    <property type="molecule type" value="Genomic_DNA"/>
</dbReference>
<dbReference type="PANTHER" id="PTHR21371">
    <property type="entry name" value="KETOL-ACID REDUCTOISOMERASE, MITOCHONDRIAL"/>
    <property type="match status" value="1"/>
</dbReference>
<feature type="binding site" evidence="12">
    <location>
        <position position="52"/>
    </location>
    <ligand>
        <name>NADP(+)</name>
        <dbReference type="ChEBI" id="CHEBI:58349"/>
    </ligand>
</feature>
<evidence type="ECO:0000313" key="17">
    <source>
        <dbReference type="Proteomes" id="UP000053352"/>
    </source>
</evidence>
<evidence type="ECO:0000256" key="1">
    <source>
        <dbReference type="ARBA" id="ARBA00004864"/>
    </source>
</evidence>
<feature type="domain" description="KARI C-terminal knotted" evidence="15">
    <location>
        <begin position="182"/>
        <end position="327"/>
    </location>
</feature>
<comment type="similarity">
    <text evidence="3 12 13">Belongs to the ketol-acid reductoisomerase family.</text>
</comment>
<evidence type="ECO:0000259" key="14">
    <source>
        <dbReference type="PROSITE" id="PS51850"/>
    </source>
</evidence>
<evidence type="ECO:0000256" key="7">
    <source>
        <dbReference type="ARBA" id="ARBA00023002"/>
    </source>
</evidence>
<keyword evidence="8 12" id="KW-0100">Branched-chain amino acid biosynthesis</keyword>
<comment type="function">
    <text evidence="11">Involved in the biosynthesis of branched-chain amino acids (BCAA). Catalyzes an alkyl-migration followed by a ketol-acid reduction of (S)-2-acetolactate (S2AL) to yield (R)-2,3-dihydroxy-isovalerate. In the isomerase reaction, S2AL is rearranged via a Mg-dependent methyl migration to produce 3-hydroxy-3-methyl-2-ketobutyrate (HMKB). In the reductase reaction, this 2-ketoacid undergoes a metal-dependent reduction by NADPH or NADH to yield (R)-2,3-dihydroxy-isovalerate.</text>
</comment>
<comment type="function">
    <text evidence="12">Involved in the biosynthesis of branched-chain amino acids (BCAA). Catalyzes an alkyl-migration followed by a ketol-acid reduction of (S)-2-acetolactate (S2AL) to yield (R)-2,3-dihydroxy-isovalerate. In the isomerase reaction, S2AL is rearranged via a Mg-dependent methyl migration to produce 3-hydroxy-3-methyl-2-ketobutyrate (HMKB). In the reductase reaction, this 2-ketoacid undergoes a metal-dependent reduction by NADPH to yield (R)-2,3-dihydroxy-isovalerate.</text>
</comment>
<comment type="catalytic activity">
    <reaction evidence="12">
        <text>(2R,3R)-2,3-dihydroxy-3-methylpentanoate + NADP(+) = (S)-2-ethyl-2-hydroxy-3-oxobutanoate + NADPH + H(+)</text>
        <dbReference type="Rhea" id="RHEA:13493"/>
        <dbReference type="ChEBI" id="CHEBI:15378"/>
        <dbReference type="ChEBI" id="CHEBI:49256"/>
        <dbReference type="ChEBI" id="CHEBI:49258"/>
        <dbReference type="ChEBI" id="CHEBI:57783"/>
        <dbReference type="ChEBI" id="CHEBI:58349"/>
        <dbReference type="EC" id="1.1.1.86"/>
    </reaction>
</comment>
<comment type="pathway">
    <text evidence="2 12">Amino-acid biosynthesis; L-isoleucine biosynthesis; L-isoleucine from 2-oxobutanoate: step 2/4.</text>
</comment>
<evidence type="ECO:0000256" key="3">
    <source>
        <dbReference type="ARBA" id="ARBA00010318"/>
    </source>
</evidence>
<proteinExistence type="inferred from homology"/>
<evidence type="ECO:0000256" key="4">
    <source>
        <dbReference type="ARBA" id="ARBA00022605"/>
    </source>
</evidence>
<accession>A0A0V8RX69</accession>
<feature type="binding site" evidence="12 13">
    <location>
        <position position="194"/>
    </location>
    <ligand>
        <name>Mg(2+)</name>
        <dbReference type="ChEBI" id="CHEBI:18420"/>
        <label>1</label>
    </ligand>
</feature>
<keyword evidence="4 12" id="KW-0028">Amino-acid biosynthesis</keyword>
<dbReference type="Gene3D" id="6.10.240.10">
    <property type="match status" value="1"/>
</dbReference>
<dbReference type="HAMAP" id="MF_00435">
    <property type="entry name" value="IlvC"/>
    <property type="match status" value="1"/>
</dbReference>
<dbReference type="InterPro" id="IPR008927">
    <property type="entry name" value="6-PGluconate_DH-like_C_sf"/>
</dbReference>
<dbReference type="Proteomes" id="UP000053352">
    <property type="component" value="Unassembled WGS sequence"/>
</dbReference>
<dbReference type="SUPFAM" id="SSF48179">
    <property type="entry name" value="6-phosphogluconate dehydrogenase C-terminal domain-like"/>
    <property type="match status" value="1"/>
</dbReference>
<comment type="caution">
    <text evidence="12">Lacks conserved residue(s) required for the propagation of feature annotation.</text>
</comment>
<name>A0A0V8RX69_PYROC</name>
<comment type="catalytic activity">
    <reaction evidence="12">
        <text>(2R)-2,3-dihydroxy-3-methylbutanoate + NADP(+) = (2S)-2-acetolactate + NADPH + H(+)</text>
        <dbReference type="Rhea" id="RHEA:22068"/>
        <dbReference type="ChEBI" id="CHEBI:15378"/>
        <dbReference type="ChEBI" id="CHEBI:49072"/>
        <dbReference type="ChEBI" id="CHEBI:57783"/>
        <dbReference type="ChEBI" id="CHEBI:58349"/>
        <dbReference type="ChEBI" id="CHEBI:58476"/>
        <dbReference type="EC" id="1.1.1.86"/>
    </reaction>
</comment>
<dbReference type="Pfam" id="PF07991">
    <property type="entry name" value="KARI_N"/>
    <property type="match status" value="1"/>
</dbReference>
<dbReference type="GO" id="GO:0009099">
    <property type="term" value="P:L-valine biosynthetic process"/>
    <property type="evidence" value="ECO:0007669"/>
    <property type="project" value="UniProtKB-UniRule"/>
</dbReference>
<dbReference type="InterPro" id="IPR013023">
    <property type="entry name" value="KARI"/>
</dbReference>
<comment type="catalytic activity">
    <reaction evidence="10">
        <text>(2R)-2,3-dihydroxy-3-methylbutanoate + NADP(+) = (2S)-2-acetolactate + NADPH + H(+)</text>
        <dbReference type="Rhea" id="RHEA:22068"/>
        <dbReference type="ChEBI" id="CHEBI:15378"/>
        <dbReference type="ChEBI" id="CHEBI:49072"/>
        <dbReference type="ChEBI" id="CHEBI:57783"/>
        <dbReference type="ChEBI" id="CHEBI:58349"/>
        <dbReference type="ChEBI" id="CHEBI:58476"/>
        <dbReference type="EC" id="1.1.1.383"/>
    </reaction>
</comment>
<dbReference type="UniPathway" id="UPA00047">
    <property type="reaction ID" value="UER00056"/>
</dbReference>
<evidence type="ECO:0000313" key="16">
    <source>
        <dbReference type="EMBL" id="KSW12645.1"/>
    </source>
</evidence>
<feature type="binding site" evidence="12 13">
    <location>
        <position position="251"/>
    </location>
    <ligand>
        <name>substrate</name>
    </ligand>
</feature>
<dbReference type="EC" id="1.1.1.86" evidence="12"/>
<comment type="catalytic activity">
    <reaction evidence="9">
        <text>(2R)-2,3-dihydroxy-3-methylbutanoate + NAD(+) = (2S)-2-acetolactate + NADH + H(+)</text>
        <dbReference type="Rhea" id="RHEA:30627"/>
        <dbReference type="ChEBI" id="CHEBI:15378"/>
        <dbReference type="ChEBI" id="CHEBI:49072"/>
        <dbReference type="ChEBI" id="CHEBI:57540"/>
        <dbReference type="ChEBI" id="CHEBI:57945"/>
        <dbReference type="ChEBI" id="CHEBI:58476"/>
        <dbReference type="EC" id="1.1.1.383"/>
    </reaction>
</comment>
<dbReference type="AlphaFoldDB" id="A0A0V8RX69"/>
<dbReference type="PANTHER" id="PTHR21371:SF1">
    <property type="entry name" value="KETOL-ACID REDUCTOISOMERASE, MITOCHONDRIAL"/>
    <property type="match status" value="1"/>
</dbReference>
<keyword evidence="6 12" id="KW-0460">Magnesium</keyword>
<dbReference type="PROSITE" id="PS51851">
    <property type="entry name" value="KARI_C"/>
    <property type="match status" value="1"/>
</dbReference>
<dbReference type="NCBIfam" id="NF004017">
    <property type="entry name" value="PRK05479.1"/>
    <property type="match status" value="1"/>
</dbReference>
<evidence type="ECO:0000256" key="9">
    <source>
        <dbReference type="ARBA" id="ARBA00050504"/>
    </source>
</evidence>
<keyword evidence="7 12" id="KW-0560">Oxidoreductase</keyword>
<feature type="binding site" evidence="12 13">
    <location>
        <position position="230"/>
    </location>
    <ligand>
        <name>Mg(2+)</name>
        <dbReference type="ChEBI" id="CHEBI:18420"/>
        <label>2</label>
    </ligand>
</feature>
<dbReference type="GO" id="GO:0000287">
    <property type="term" value="F:magnesium ion binding"/>
    <property type="evidence" value="ECO:0007669"/>
    <property type="project" value="UniProtKB-UniRule"/>
</dbReference>
<protein>
    <recommendedName>
        <fullName evidence="12">Ketol-acid reductoisomerase (NADP(+))</fullName>
        <shortName evidence="12">KARI</shortName>
        <ecNumber evidence="12">1.1.1.86</ecNumber>
    </recommendedName>
    <alternativeName>
        <fullName evidence="12">Acetohydroxy-acid isomeroreductase</fullName>
        <shortName evidence="12">AHIR</shortName>
    </alternativeName>
    <alternativeName>
        <fullName evidence="12">Alpha-keto-beta-hydroxylacyl reductoisomerase</fullName>
    </alternativeName>
</protein>
<reference evidence="16 17" key="1">
    <citation type="submission" date="2015-11" db="EMBL/GenBank/DDBJ databases">
        <title>Genome sequence of Pyrodictium occultum PL-19, a marine hyperthermophilic archaeon isolated from Volcano, Italy.</title>
        <authorList>
            <person name="Utturkar S."/>
            <person name="Huber H."/>
            <person name="Leptihn S."/>
            <person name="Brown S."/>
            <person name="Stetter K.O."/>
            <person name="Podar M."/>
        </authorList>
    </citation>
    <scope>NUCLEOTIDE SEQUENCE [LARGE SCALE GENOMIC DNA]</scope>
    <source>
        <strain evidence="16 17">PL-19</strain>
    </source>
</reference>
<dbReference type="InterPro" id="IPR036291">
    <property type="entry name" value="NAD(P)-bd_dom_sf"/>
</dbReference>
<evidence type="ECO:0000256" key="8">
    <source>
        <dbReference type="ARBA" id="ARBA00023304"/>
    </source>
</evidence>
<evidence type="ECO:0000256" key="13">
    <source>
        <dbReference type="PROSITE-ProRule" id="PRU01198"/>
    </source>
</evidence>